<sequence>MTVNPITAYKRSSGESFHSVGDEFHTPRILTVIVYPEDGTGSIPFNFQIVSGSPWGSKEISNSLEDSLKLCKVGIFDANSLTWP</sequence>
<dbReference type="InParanoid" id="A0A061EHF7"/>
<dbReference type="Gramene" id="EOY01704">
    <property type="protein sequence ID" value="EOY01704"/>
    <property type="gene ID" value="TCM_011539"/>
</dbReference>
<proteinExistence type="predicted"/>
<dbReference type="Proteomes" id="UP000026915">
    <property type="component" value="Chromosome 2"/>
</dbReference>
<reference evidence="1 2" key="1">
    <citation type="journal article" date="2013" name="Genome Biol.">
        <title>The genome sequence of the most widely cultivated cacao type and its use to identify candidate genes regulating pod color.</title>
        <authorList>
            <person name="Motamayor J.C."/>
            <person name="Mockaitis K."/>
            <person name="Schmutz J."/>
            <person name="Haiminen N."/>
            <person name="Iii D.L."/>
            <person name="Cornejo O."/>
            <person name="Findley S.D."/>
            <person name="Zheng P."/>
            <person name="Utro F."/>
            <person name="Royaert S."/>
            <person name="Saski C."/>
            <person name="Jenkins J."/>
            <person name="Podicheti R."/>
            <person name="Zhao M."/>
            <person name="Scheffler B.E."/>
            <person name="Stack J.C."/>
            <person name="Feltus F.A."/>
            <person name="Mustiga G.M."/>
            <person name="Amores F."/>
            <person name="Phillips W."/>
            <person name="Marelli J.P."/>
            <person name="May G.D."/>
            <person name="Shapiro H."/>
            <person name="Ma J."/>
            <person name="Bustamante C.D."/>
            <person name="Schnell R.J."/>
            <person name="Main D."/>
            <person name="Gilbert D."/>
            <person name="Parida L."/>
            <person name="Kuhn D.N."/>
        </authorList>
    </citation>
    <scope>NUCLEOTIDE SEQUENCE [LARGE SCALE GENOMIC DNA]</scope>
    <source>
        <strain evidence="2">cv. Matina 1-6</strain>
    </source>
</reference>
<keyword evidence="2" id="KW-1185">Reference proteome</keyword>
<evidence type="ECO:0000313" key="1">
    <source>
        <dbReference type="EMBL" id="EOY01704.1"/>
    </source>
</evidence>
<dbReference type="HOGENOM" id="CLU_2531992_0_0_1"/>
<gene>
    <name evidence="1" type="ORF">TCM_011539</name>
</gene>
<name>A0A061EHF7_THECC</name>
<evidence type="ECO:0000313" key="2">
    <source>
        <dbReference type="Proteomes" id="UP000026915"/>
    </source>
</evidence>
<protein>
    <submittedName>
        <fullName evidence="1">Uncharacterized protein</fullName>
    </submittedName>
</protein>
<organism evidence="1 2">
    <name type="scientific">Theobroma cacao</name>
    <name type="common">Cacao</name>
    <name type="synonym">Cocoa</name>
    <dbReference type="NCBI Taxonomy" id="3641"/>
    <lineage>
        <taxon>Eukaryota</taxon>
        <taxon>Viridiplantae</taxon>
        <taxon>Streptophyta</taxon>
        <taxon>Embryophyta</taxon>
        <taxon>Tracheophyta</taxon>
        <taxon>Spermatophyta</taxon>
        <taxon>Magnoliopsida</taxon>
        <taxon>eudicotyledons</taxon>
        <taxon>Gunneridae</taxon>
        <taxon>Pentapetalae</taxon>
        <taxon>rosids</taxon>
        <taxon>malvids</taxon>
        <taxon>Malvales</taxon>
        <taxon>Malvaceae</taxon>
        <taxon>Byttnerioideae</taxon>
        <taxon>Theobroma</taxon>
    </lineage>
</organism>
<accession>A0A061EHF7</accession>
<dbReference type="AlphaFoldDB" id="A0A061EHF7"/>
<dbReference type="EMBL" id="CM001880">
    <property type="protein sequence ID" value="EOY01704.1"/>
    <property type="molecule type" value="Genomic_DNA"/>
</dbReference>